<accession>A0A1J5Q5T8</accession>
<comment type="caution">
    <text evidence="1">The sequence shown here is derived from an EMBL/GenBank/DDBJ whole genome shotgun (WGS) entry which is preliminary data.</text>
</comment>
<dbReference type="EMBL" id="MLJW01001291">
    <property type="protein sequence ID" value="OIQ79022.1"/>
    <property type="molecule type" value="Genomic_DNA"/>
</dbReference>
<gene>
    <name evidence="1" type="ORF">GALL_392660</name>
</gene>
<organism evidence="1">
    <name type="scientific">mine drainage metagenome</name>
    <dbReference type="NCBI Taxonomy" id="410659"/>
    <lineage>
        <taxon>unclassified sequences</taxon>
        <taxon>metagenomes</taxon>
        <taxon>ecological metagenomes</taxon>
    </lineage>
</organism>
<reference evidence="1" key="1">
    <citation type="submission" date="2016-10" db="EMBL/GenBank/DDBJ databases">
        <title>Sequence of Gallionella enrichment culture.</title>
        <authorList>
            <person name="Poehlein A."/>
            <person name="Muehling M."/>
            <person name="Daniel R."/>
        </authorList>
    </citation>
    <scope>NUCLEOTIDE SEQUENCE</scope>
</reference>
<evidence type="ECO:0000313" key="1">
    <source>
        <dbReference type="EMBL" id="OIQ79022.1"/>
    </source>
</evidence>
<name>A0A1J5Q5T8_9ZZZZ</name>
<dbReference type="AlphaFoldDB" id="A0A1J5Q5T8"/>
<protein>
    <submittedName>
        <fullName evidence="1">Uncharacterized protein</fullName>
    </submittedName>
</protein>
<proteinExistence type="predicted"/>
<sequence>MVDRRGTGAAAAARAASAEGEVAVGVDGRVGDVDALVTQALDVGEQLRLRAGGCARRGAGGACRGAAGVLQGGHLGPVG</sequence>